<dbReference type="RefSeq" id="WP_093148582.1">
    <property type="nucleotide sequence ID" value="NZ_FOUP01000002.1"/>
</dbReference>
<dbReference type="InterPro" id="IPR025375">
    <property type="entry name" value="DUF4365"/>
</dbReference>
<dbReference type="AlphaFoldDB" id="A0A1I4VK19"/>
<evidence type="ECO:0000259" key="2">
    <source>
        <dbReference type="Pfam" id="PF14280"/>
    </source>
</evidence>
<organism evidence="4 5">
    <name type="scientific">Saccharopolyspora antimicrobica</name>
    <dbReference type="NCBI Taxonomy" id="455193"/>
    <lineage>
        <taxon>Bacteria</taxon>
        <taxon>Bacillati</taxon>
        <taxon>Actinomycetota</taxon>
        <taxon>Actinomycetes</taxon>
        <taxon>Pseudonocardiales</taxon>
        <taxon>Pseudonocardiaceae</taxon>
        <taxon>Saccharopolyspora</taxon>
    </lineage>
</organism>
<evidence type="ECO:0000313" key="6">
    <source>
        <dbReference type="Proteomes" id="UP000270697"/>
    </source>
</evidence>
<protein>
    <submittedName>
        <fullName evidence="3">Uncharacterized protein DUF2399</fullName>
    </submittedName>
</protein>
<proteinExistence type="predicted"/>
<dbReference type="InterPro" id="IPR024465">
    <property type="entry name" value="DUF2399"/>
</dbReference>
<name>A0A1I4VK19_9PSEU</name>
<evidence type="ECO:0000313" key="3">
    <source>
        <dbReference type="EMBL" id="RKT86347.1"/>
    </source>
</evidence>
<feature type="domain" description="DUF4365" evidence="2">
    <location>
        <begin position="7"/>
        <end position="138"/>
    </location>
</feature>
<accession>A0A1I4VK19</accession>
<dbReference type="EMBL" id="FOUP01000002">
    <property type="protein sequence ID" value="SFN01435.1"/>
    <property type="molecule type" value="Genomic_DNA"/>
</dbReference>
<dbReference type="Pfam" id="PF14280">
    <property type="entry name" value="DUF4365"/>
    <property type="match status" value="1"/>
</dbReference>
<dbReference type="Proteomes" id="UP000199398">
    <property type="component" value="Unassembled WGS sequence"/>
</dbReference>
<evidence type="ECO:0000313" key="4">
    <source>
        <dbReference type="EMBL" id="SFN01435.1"/>
    </source>
</evidence>
<dbReference type="STRING" id="455193.SAMN05421805_102243"/>
<keyword evidence="6" id="KW-1185">Reference proteome</keyword>
<dbReference type="Pfam" id="PF09664">
    <property type="entry name" value="DUF2399"/>
    <property type="match status" value="1"/>
</dbReference>
<evidence type="ECO:0000313" key="5">
    <source>
        <dbReference type="Proteomes" id="UP000199398"/>
    </source>
</evidence>
<sequence length="343" mass="38070">MTDSIGRAGVYGVGLIVSNVLQWKFREQHESDCGIDAILEVAMHDRPTGQLLAIQIKSGASYFREPTPSGSGWVFRESRRPRLLDYWLSFDIPVLVVLYDSARQIAYWQQVTSTTATRTHTGFKLIVPRDHRLDASADYPLRAMSAAWTPERESGQFQIVRAVAACRAAGLPVVPSSQLWQTFNSGSAEVLAVDRPALAHQLPLRGDARAVYRSNEHSDMPAQFDMQSLSGSWHVAQETTVYVCENPIVMHTAAAKLGQRCKPLICLNGYPSRATKYLLLGLAGCGARMLIHPDHDALGKRLIRDLSFAAVAPEPWRHRCVGSTSHHEERCLDHMLSDLAIES</sequence>
<gene>
    <name evidence="3" type="ORF">ATL45_4712</name>
    <name evidence="4" type="ORF">SAMN05421805_102243</name>
</gene>
<dbReference type="EMBL" id="RBXX01000002">
    <property type="protein sequence ID" value="RKT86347.1"/>
    <property type="molecule type" value="Genomic_DNA"/>
</dbReference>
<reference evidence="4 5" key="1">
    <citation type="submission" date="2016-10" db="EMBL/GenBank/DDBJ databases">
        <authorList>
            <person name="de Groot N.N."/>
        </authorList>
    </citation>
    <scope>NUCLEOTIDE SEQUENCE [LARGE SCALE GENOMIC DNA]</scope>
    <source>
        <strain evidence="4 5">CPCC 201259</strain>
    </source>
</reference>
<evidence type="ECO:0000259" key="1">
    <source>
        <dbReference type="Pfam" id="PF09664"/>
    </source>
</evidence>
<dbReference type="Proteomes" id="UP000270697">
    <property type="component" value="Unassembled WGS sequence"/>
</dbReference>
<reference evidence="3 6" key="2">
    <citation type="submission" date="2018-10" db="EMBL/GenBank/DDBJ databases">
        <title>Sequencing the genomes of 1000 actinobacteria strains.</title>
        <authorList>
            <person name="Klenk H.-P."/>
        </authorList>
    </citation>
    <scope>NUCLEOTIDE SEQUENCE [LARGE SCALE GENOMIC DNA]</scope>
    <source>
        <strain evidence="3 6">DSM 45119</strain>
    </source>
</reference>
<feature type="domain" description="DUF2399" evidence="1">
    <location>
        <begin position="233"/>
        <end position="318"/>
    </location>
</feature>
<dbReference type="OrthoDB" id="8188786at2"/>